<keyword evidence="10" id="KW-1185">Reference proteome</keyword>
<evidence type="ECO:0000256" key="7">
    <source>
        <dbReference type="RuleBase" id="RU363032"/>
    </source>
</evidence>
<comment type="subcellular location">
    <subcellularLocation>
        <location evidence="1 7">Cell membrane</location>
        <topology evidence="1 7">Multi-pass membrane protein</topology>
    </subcellularLocation>
</comment>
<feature type="transmembrane region" description="Helical" evidence="7">
    <location>
        <begin position="99"/>
        <end position="123"/>
    </location>
</feature>
<dbReference type="GO" id="GO:0055085">
    <property type="term" value="P:transmembrane transport"/>
    <property type="evidence" value="ECO:0007669"/>
    <property type="project" value="InterPro"/>
</dbReference>
<dbReference type="InterPro" id="IPR050901">
    <property type="entry name" value="BP-dep_ABC_trans_perm"/>
</dbReference>
<keyword evidence="6 7" id="KW-0472">Membrane</keyword>
<keyword evidence="3" id="KW-1003">Cell membrane</keyword>
<evidence type="ECO:0000256" key="2">
    <source>
        <dbReference type="ARBA" id="ARBA00022448"/>
    </source>
</evidence>
<dbReference type="EMBL" id="BMAQ01000039">
    <property type="protein sequence ID" value="GFR39247.1"/>
    <property type="molecule type" value="Genomic_DNA"/>
</dbReference>
<keyword evidence="2 7" id="KW-0813">Transport</keyword>
<evidence type="ECO:0000256" key="5">
    <source>
        <dbReference type="ARBA" id="ARBA00022989"/>
    </source>
</evidence>
<evidence type="ECO:0000256" key="4">
    <source>
        <dbReference type="ARBA" id="ARBA00022692"/>
    </source>
</evidence>
<organism evidence="9 10">
    <name type="scientific">Insulibacter thermoxylanivorax</name>
    <dbReference type="NCBI Taxonomy" id="2749268"/>
    <lineage>
        <taxon>Bacteria</taxon>
        <taxon>Bacillati</taxon>
        <taxon>Bacillota</taxon>
        <taxon>Bacilli</taxon>
        <taxon>Bacillales</taxon>
        <taxon>Paenibacillaceae</taxon>
        <taxon>Insulibacter</taxon>
    </lineage>
</organism>
<dbReference type="GO" id="GO:0005886">
    <property type="term" value="C:plasma membrane"/>
    <property type="evidence" value="ECO:0007669"/>
    <property type="project" value="UniProtKB-SubCell"/>
</dbReference>
<dbReference type="CDD" id="cd06261">
    <property type="entry name" value="TM_PBP2"/>
    <property type="match status" value="1"/>
</dbReference>
<reference evidence="9" key="1">
    <citation type="submission" date="2020-08" db="EMBL/GenBank/DDBJ databases">
        <authorList>
            <person name="Uke A."/>
            <person name="Chhe C."/>
            <person name="Baramee S."/>
            <person name="Kosugi A."/>
        </authorList>
    </citation>
    <scope>NUCLEOTIDE SEQUENCE</scope>
    <source>
        <strain evidence="9">DA-C8</strain>
    </source>
</reference>
<dbReference type="Pfam" id="PF00528">
    <property type="entry name" value="BPD_transp_1"/>
    <property type="match status" value="1"/>
</dbReference>
<comment type="caution">
    <text evidence="9">The sequence shown here is derived from an EMBL/GenBank/DDBJ whole genome shotgun (WGS) entry which is preliminary data.</text>
</comment>
<evidence type="ECO:0000313" key="9">
    <source>
        <dbReference type="EMBL" id="GFR39247.1"/>
    </source>
</evidence>
<comment type="similarity">
    <text evidence="7">Belongs to the binding-protein-dependent transport system permease family.</text>
</comment>
<gene>
    <name evidence="9" type="primary">yurM</name>
    <name evidence="9" type="ORF">PRECH8_25430</name>
</gene>
<evidence type="ECO:0000313" key="10">
    <source>
        <dbReference type="Proteomes" id="UP000654993"/>
    </source>
</evidence>
<sequence>MLKAMLQTMVSAEGTVQQGRLRPQQEGDKKNILDRIGYLCLYLILILAAAFQIFPLVWLFFFSLKSNHEVFHLPPLALPTNPRWENYVKVWNVGKIDVYFMNSVIVTVSATVATLILGSLVTYAITRMRWRGSSFVLGLFMVAMMIPVHSTLIPLFSMYNQAGLIDRHLSLIISYIAFNMPVTIMILLGFYYALPREIEEAAVIDGCSVNRMFFRIILPMTTSVLMTTAIINMIYNWNEFIFVNTFISTNELKTLTVGVQNFIGQYMTDWGAIGATLMISVLPVLVAYLFLSDRIVEGIAAGSIKG</sequence>
<dbReference type="PROSITE" id="PS50928">
    <property type="entry name" value="ABC_TM1"/>
    <property type="match status" value="1"/>
</dbReference>
<keyword evidence="5 7" id="KW-1133">Transmembrane helix</keyword>
<feature type="transmembrane region" description="Helical" evidence="7">
    <location>
        <begin position="135"/>
        <end position="159"/>
    </location>
</feature>
<evidence type="ECO:0000256" key="3">
    <source>
        <dbReference type="ARBA" id="ARBA00022475"/>
    </source>
</evidence>
<accession>A0A916VGC1</accession>
<dbReference type="SUPFAM" id="SSF161098">
    <property type="entry name" value="MetI-like"/>
    <property type="match status" value="1"/>
</dbReference>
<dbReference type="Gene3D" id="1.10.3720.10">
    <property type="entry name" value="MetI-like"/>
    <property type="match status" value="1"/>
</dbReference>
<keyword evidence="4 7" id="KW-0812">Transmembrane</keyword>
<evidence type="ECO:0000256" key="1">
    <source>
        <dbReference type="ARBA" id="ARBA00004651"/>
    </source>
</evidence>
<feature type="transmembrane region" description="Helical" evidence="7">
    <location>
        <begin position="270"/>
        <end position="291"/>
    </location>
</feature>
<evidence type="ECO:0000256" key="6">
    <source>
        <dbReference type="ARBA" id="ARBA00023136"/>
    </source>
</evidence>
<dbReference type="PANTHER" id="PTHR32243:SF24">
    <property type="entry name" value="DIACETYLCHITOBIOSE UPTAKE SYSTEM PERMEASE PROTEIN NGCG"/>
    <property type="match status" value="1"/>
</dbReference>
<reference evidence="9" key="2">
    <citation type="journal article" date="2021" name="Data Brief">
        <title>Draft genome sequence data of the facultative, thermophilic, xylanolytic bacterium Paenibacillus sp. strain DA-C8.</title>
        <authorList>
            <person name="Chhe C."/>
            <person name="Uke A."/>
            <person name="Baramee S."/>
            <person name="Ungkulpasvich U."/>
            <person name="Tachaapaikoon C."/>
            <person name="Pason P."/>
            <person name="Waeonukul R."/>
            <person name="Ratanakhanokchai K."/>
            <person name="Kosugi A."/>
        </authorList>
    </citation>
    <scope>NUCLEOTIDE SEQUENCE</scope>
    <source>
        <strain evidence="9">DA-C8</strain>
    </source>
</reference>
<dbReference type="InterPro" id="IPR035906">
    <property type="entry name" value="MetI-like_sf"/>
</dbReference>
<proteinExistence type="inferred from homology"/>
<dbReference type="PANTHER" id="PTHR32243">
    <property type="entry name" value="MALTOSE TRANSPORT SYSTEM PERMEASE-RELATED"/>
    <property type="match status" value="1"/>
</dbReference>
<feature type="transmembrane region" description="Helical" evidence="7">
    <location>
        <begin position="39"/>
        <end position="61"/>
    </location>
</feature>
<feature type="transmembrane region" description="Helical" evidence="7">
    <location>
        <begin position="213"/>
        <end position="235"/>
    </location>
</feature>
<dbReference type="Proteomes" id="UP000654993">
    <property type="component" value="Unassembled WGS sequence"/>
</dbReference>
<feature type="domain" description="ABC transmembrane type-1" evidence="8">
    <location>
        <begin position="100"/>
        <end position="291"/>
    </location>
</feature>
<protein>
    <submittedName>
        <fullName evidence="9">ABC transporter permease protein YurM</fullName>
    </submittedName>
</protein>
<dbReference type="AlphaFoldDB" id="A0A916VGC1"/>
<dbReference type="InterPro" id="IPR000515">
    <property type="entry name" value="MetI-like"/>
</dbReference>
<name>A0A916VGC1_9BACL</name>
<evidence type="ECO:0000259" key="8">
    <source>
        <dbReference type="PROSITE" id="PS50928"/>
    </source>
</evidence>
<feature type="transmembrane region" description="Helical" evidence="7">
    <location>
        <begin position="171"/>
        <end position="193"/>
    </location>
</feature>